<dbReference type="EMBL" id="AMZH03016458">
    <property type="protein sequence ID" value="RRT44443.1"/>
    <property type="molecule type" value="Genomic_DNA"/>
</dbReference>
<evidence type="ECO:0000313" key="1">
    <source>
        <dbReference type="EMBL" id="RRT44443.1"/>
    </source>
</evidence>
<evidence type="ECO:0000313" key="2">
    <source>
        <dbReference type="Proteomes" id="UP000287651"/>
    </source>
</evidence>
<dbReference type="Proteomes" id="UP000287651">
    <property type="component" value="Unassembled WGS sequence"/>
</dbReference>
<accession>A0A426XY46</accession>
<name>A0A426XY46_ENSVE</name>
<comment type="caution">
    <text evidence="1">The sequence shown here is derived from an EMBL/GenBank/DDBJ whole genome shotgun (WGS) entry which is preliminary data.</text>
</comment>
<sequence length="69" mass="7883">MDNKAEGLKKENTDLRARSRPEAIAAVEQRASVAQALVDHMKVELKEVGWHRESLEIEIKNYHLDLVDS</sequence>
<proteinExistence type="predicted"/>
<gene>
    <name evidence="1" type="ORF">B296_00037780</name>
</gene>
<dbReference type="AlphaFoldDB" id="A0A426XY46"/>
<protein>
    <submittedName>
        <fullName evidence="1">Uncharacterized protein</fullName>
    </submittedName>
</protein>
<organism evidence="1 2">
    <name type="scientific">Ensete ventricosum</name>
    <name type="common">Abyssinian banana</name>
    <name type="synonym">Musa ensete</name>
    <dbReference type="NCBI Taxonomy" id="4639"/>
    <lineage>
        <taxon>Eukaryota</taxon>
        <taxon>Viridiplantae</taxon>
        <taxon>Streptophyta</taxon>
        <taxon>Embryophyta</taxon>
        <taxon>Tracheophyta</taxon>
        <taxon>Spermatophyta</taxon>
        <taxon>Magnoliopsida</taxon>
        <taxon>Liliopsida</taxon>
        <taxon>Zingiberales</taxon>
        <taxon>Musaceae</taxon>
        <taxon>Ensete</taxon>
    </lineage>
</organism>
<reference evidence="1 2" key="1">
    <citation type="journal article" date="2014" name="Agronomy (Basel)">
        <title>A Draft Genome Sequence for Ensete ventricosum, the Drought-Tolerant Tree Against Hunger.</title>
        <authorList>
            <person name="Harrison J."/>
            <person name="Moore K.A."/>
            <person name="Paszkiewicz K."/>
            <person name="Jones T."/>
            <person name="Grant M."/>
            <person name="Ambacheew D."/>
            <person name="Muzemil S."/>
            <person name="Studholme D.J."/>
        </authorList>
    </citation>
    <scope>NUCLEOTIDE SEQUENCE [LARGE SCALE GENOMIC DNA]</scope>
</reference>